<dbReference type="KEGG" id="abac:LuPra_01401"/>
<accession>A0A143PJG9</accession>
<proteinExistence type="predicted"/>
<name>A0A143PJG9_LUTPR</name>
<dbReference type="EMBL" id="CP015136">
    <property type="protein sequence ID" value="AMY08208.1"/>
    <property type="molecule type" value="Genomic_DNA"/>
</dbReference>
<dbReference type="Proteomes" id="UP000076079">
    <property type="component" value="Chromosome"/>
</dbReference>
<sequence>MAFGSDEYSIAFVGQPSTTMPWMLQFGGHHLALNLTFAGARATLAPSLTGTQPASFAFEGRTIRPLGQENDRAFALIASLDETQKTPAIVGYAVPDLVLGPGQDGRTIQPEGIRATALSATQQSMVIDIAREWAGIANDAYAAPRIEEIRGKLAQTYFAWSGPTTPDSAAYFRIQGPTLVIEYAPQRDVDHIHTIYRDPTNDYGSAYTRP</sequence>
<dbReference type="AlphaFoldDB" id="A0A143PJG9"/>
<keyword evidence="2" id="KW-1185">Reference proteome</keyword>
<evidence type="ECO:0008006" key="3">
    <source>
        <dbReference type="Google" id="ProtNLM"/>
    </source>
</evidence>
<reference evidence="1 2" key="1">
    <citation type="journal article" date="2016" name="Genome Announc.">
        <title>First Complete Genome Sequence of a Subdivision 6 Acidobacterium Strain.</title>
        <authorList>
            <person name="Huang S."/>
            <person name="Vieira S."/>
            <person name="Bunk B."/>
            <person name="Riedel T."/>
            <person name="Sproer C."/>
            <person name="Overmann J."/>
        </authorList>
    </citation>
    <scope>NUCLEOTIDE SEQUENCE [LARGE SCALE GENOMIC DNA]</scope>
    <source>
        <strain evidence="2">DSM 100886 HEG_-6_39</strain>
    </source>
</reference>
<reference evidence="2" key="2">
    <citation type="submission" date="2016-04" db="EMBL/GenBank/DDBJ databases">
        <title>First Complete Genome Sequence of a Subdivision 6 Acidobacterium.</title>
        <authorList>
            <person name="Huang S."/>
            <person name="Vieira S."/>
            <person name="Bunk B."/>
            <person name="Riedel T."/>
            <person name="Sproeer C."/>
            <person name="Overmann J."/>
        </authorList>
    </citation>
    <scope>NUCLEOTIDE SEQUENCE [LARGE SCALE GENOMIC DNA]</scope>
    <source>
        <strain evidence="2">DSM 100886 HEG_-6_39</strain>
    </source>
</reference>
<dbReference type="InterPro" id="IPR021889">
    <property type="entry name" value="DUF3500"/>
</dbReference>
<dbReference type="STRING" id="1855912.LuPra_01401"/>
<dbReference type="PANTHER" id="PTHR37489:SF1">
    <property type="entry name" value="DUF3500 DOMAIN-CONTAINING PROTEIN"/>
    <property type="match status" value="1"/>
</dbReference>
<organism evidence="1 2">
    <name type="scientific">Luteitalea pratensis</name>
    <dbReference type="NCBI Taxonomy" id="1855912"/>
    <lineage>
        <taxon>Bacteria</taxon>
        <taxon>Pseudomonadati</taxon>
        <taxon>Acidobacteriota</taxon>
        <taxon>Vicinamibacteria</taxon>
        <taxon>Vicinamibacterales</taxon>
        <taxon>Vicinamibacteraceae</taxon>
        <taxon>Luteitalea</taxon>
    </lineage>
</organism>
<dbReference type="PANTHER" id="PTHR37489">
    <property type="entry name" value="DUF3500 DOMAIN-CONTAINING PROTEIN"/>
    <property type="match status" value="1"/>
</dbReference>
<evidence type="ECO:0000313" key="2">
    <source>
        <dbReference type="Proteomes" id="UP000076079"/>
    </source>
</evidence>
<dbReference type="PATRIC" id="fig|1813736.3.peg.1452"/>
<gene>
    <name evidence="1" type="ORF">LuPra_01401</name>
</gene>
<evidence type="ECO:0000313" key="1">
    <source>
        <dbReference type="EMBL" id="AMY08208.1"/>
    </source>
</evidence>
<protein>
    <recommendedName>
        <fullName evidence="3">DUF3500 domain-containing protein</fullName>
    </recommendedName>
</protein>
<dbReference type="Pfam" id="PF12006">
    <property type="entry name" value="DUF3500"/>
    <property type="match status" value="1"/>
</dbReference>